<dbReference type="PANTHER" id="PTHR28532">
    <property type="entry name" value="GEO13458P1"/>
    <property type="match status" value="1"/>
</dbReference>
<dbReference type="PANTHER" id="PTHR28532:SF1">
    <property type="entry name" value="ORAL CANCER OVEREXPRESSED 1"/>
    <property type="match status" value="1"/>
</dbReference>
<sequence length="163" mass="18840">MSEFDELLNLEEEFYKEGYDEGHNENLKNNFLEGKQFGLQVGFQRFVLLGQMIGICDVLDSLDLNSSALSKNVQSVRTLISQVEMTNDDENVEELGKIMIKLKNKFRTIMISFQRIMKKEKREPFTFEVIEEISRIIAGEVQGFVEDEDVTDAKTTQDQAQAW</sequence>
<dbReference type="OrthoDB" id="48036at2759"/>
<dbReference type="Proteomes" id="UP000196158">
    <property type="component" value="Unassembled WGS sequence"/>
</dbReference>
<name>A0A1X7R233_9SACH</name>
<dbReference type="InterPro" id="IPR052436">
    <property type="entry name" value="LTO1_adapter"/>
</dbReference>
<gene>
    <name evidence="3" type="ORF">KASA_0O03168G</name>
</gene>
<evidence type="ECO:0000259" key="2">
    <source>
        <dbReference type="Pfam" id="PF09811"/>
    </source>
</evidence>
<accession>A0A1X7R233</accession>
<keyword evidence="4" id="KW-1185">Reference proteome</keyword>
<reference evidence="3 4" key="1">
    <citation type="submission" date="2017-04" db="EMBL/GenBank/DDBJ databases">
        <authorList>
            <person name="Afonso C.L."/>
            <person name="Miller P.J."/>
            <person name="Scott M.A."/>
            <person name="Spackman E."/>
            <person name="Goraichik I."/>
            <person name="Dimitrov K.M."/>
            <person name="Suarez D.L."/>
            <person name="Swayne D.E."/>
        </authorList>
    </citation>
    <scope>NUCLEOTIDE SEQUENCE [LARGE SCALE GENOMIC DNA]</scope>
</reference>
<dbReference type="InterPro" id="IPR019191">
    <property type="entry name" value="Essential_protein_Yae1_N"/>
</dbReference>
<dbReference type="AlphaFoldDB" id="A0A1X7R233"/>
<organism evidence="3 4">
    <name type="scientific">Maudiozyma saulgeensis</name>
    <dbReference type="NCBI Taxonomy" id="1789683"/>
    <lineage>
        <taxon>Eukaryota</taxon>
        <taxon>Fungi</taxon>
        <taxon>Dikarya</taxon>
        <taxon>Ascomycota</taxon>
        <taxon>Saccharomycotina</taxon>
        <taxon>Saccharomycetes</taxon>
        <taxon>Saccharomycetales</taxon>
        <taxon>Saccharomycetaceae</taxon>
        <taxon>Maudiozyma</taxon>
    </lineage>
</organism>
<evidence type="ECO:0000313" key="3">
    <source>
        <dbReference type="EMBL" id="SMN19737.1"/>
    </source>
</evidence>
<dbReference type="EMBL" id="FXLY01000004">
    <property type="protein sequence ID" value="SMN19737.1"/>
    <property type="molecule type" value="Genomic_DNA"/>
</dbReference>
<dbReference type="Pfam" id="PF09811">
    <property type="entry name" value="Yae1_N"/>
    <property type="match status" value="1"/>
</dbReference>
<proteinExistence type="inferred from homology"/>
<comment type="similarity">
    <text evidence="1">Belongs to the LTO1 family.</text>
</comment>
<dbReference type="STRING" id="1789683.A0A1X7R233"/>
<protein>
    <recommendedName>
        <fullName evidence="2">Essential protein Yae1 N-terminal domain-containing protein</fullName>
    </recommendedName>
</protein>
<feature type="domain" description="Essential protein Yae1 N-terminal" evidence="2">
    <location>
        <begin position="18"/>
        <end position="56"/>
    </location>
</feature>
<evidence type="ECO:0000256" key="1">
    <source>
        <dbReference type="ARBA" id="ARBA00038090"/>
    </source>
</evidence>
<evidence type="ECO:0000313" key="4">
    <source>
        <dbReference type="Proteomes" id="UP000196158"/>
    </source>
</evidence>